<evidence type="ECO:0000313" key="3">
    <source>
        <dbReference type="Proteomes" id="UP000027822"/>
    </source>
</evidence>
<gene>
    <name evidence="2" type="ORF">BAMA_15010</name>
</gene>
<comment type="caution">
    <text evidence="2">The sequence shown here is derived from an EMBL/GenBank/DDBJ whole genome shotgun (WGS) entry which is preliminary data.</text>
</comment>
<feature type="transmembrane region" description="Helical" evidence="1">
    <location>
        <begin position="36"/>
        <end position="57"/>
    </location>
</feature>
<feature type="transmembrane region" description="Helical" evidence="1">
    <location>
        <begin position="85"/>
        <end position="103"/>
    </location>
</feature>
<accession>A0A073KEF9</accession>
<evidence type="ECO:0000313" key="2">
    <source>
        <dbReference type="EMBL" id="KEK20713.1"/>
    </source>
</evidence>
<organism evidence="2 3">
    <name type="scientific">Bacillus manliponensis</name>
    <dbReference type="NCBI Taxonomy" id="574376"/>
    <lineage>
        <taxon>Bacteria</taxon>
        <taxon>Bacillati</taxon>
        <taxon>Bacillota</taxon>
        <taxon>Bacilli</taxon>
        <taxon>Bacillales</taxon>
        <taxon>Bacillaceae</taxon>
        <taxon>Bacillus</taxon>
        <taxon>Bacillus cereus group</taxon>
    </lineage>
</organism>
<dbReference type="InterPro" id="IPR023829">
    <property type="entry name" value="PGA_PgaD"/>
</dbReference>
<dbReference type="Proteomes" id="UP000027822">
    <property type="component" value="Unassembled WGS sequence"/>
</dbReference>
<dbReference type="OrthoDB" id="2357082at2"/>
<evidence type="ECO:0008006" key="4">
    <source>
        <dbReference type="Google" id="ProtNLM"/>
    </source>
</evidence>
<keyword evidence="1" id="KW-0812">Transmembrane</keyword>
<dbReference type="AlphaFoldDB" id="A0A073KEF9"/>
<keyword evidence="3" id="KW-1185">Reference proteome</keyword>
<protein>
    <recommendedName>
        <fullName evidence="4">Biofilm PGA synthesis protein PgaD</fullName>
    </recommendedName>
</protein>
<dbReference type="RefSeq" id="WP_084157899.1">
    <property type="nucleotide sequence ID" value="NZ_CBCSJC010000020.1"/>
</dbReference>
<dbReference type="NCBIfam" id="TIGR03940">
    <property type="entry name" value="PGA_PgaD"/>
    <property type="match status" value="1"/>
</dbReference>
<keyword evidence="1" id="KW-1133">Transmembrane helix</keyword>
<reference evidence="2 3" key="1">
    <citation type="submission" date="2014-06" db="EMBL/GenBank/DDBJ databases">
        <title>Draft genome sequence of Bacillus manliponensis JCM 15802 (MCCC 1A00708).</title>
        <authorList>
            <person name="Lai Q."/>
            <person name="Liu Y."/>
            <person name="Shao Z."/>
        </authorList>
    </citation>
    <scope>NUCLEOTIDE SEQUENCE [LARGE SCALE GENOMIC DNA]</scope>
    <source>
        <strain evidence="2 3">JCM 15802</strain>
    </source>
</reference>
<evidence type="ECO:0000256" key="1">
    <source>
        <dbReference type="SAM" id="Phobius"/>
    </source>
</evidence>
<dbReference type="Pfam" id="PF13994">
    <property type="entry name" value="PgaD"/>
    <property type="match status" value="1"/>
</dbReference>
<dbReference type="GO" id="GO:0043709">
    <property type="term" value="P:cell adhesion involved in single-species biofilm formation"/>
    <property type="evidence" value="ECO:0007669"/>
    <property type="project" value="InterPro"/>
</dbReference>
<keyword evidence="1" id="KW-0472">Membrane</keyword>
<dbReference type="eggNOG" id="ENOG5032WD4">
    <property type="taxonomic scope" value="Bacteria"/>
</dbReference>
<name>A0A073KEF9_9BACI</name>
<proteinExistence type="predicted"/>
<dbReference type="EMBL" id="JOTN01000003">
    <property type="protein sequence ID" value="KEK20713.1"/>
    <property type="molecule type" value="Genomic_DNA"/>
</dbReference>
<sequence length="160" mass="19019">MEFTRQRKQKEQPVTNSCDFEDEILVKTKHSLIRKIIAIVLTVIFWLYTIVIVWFFLSAMLNINDQYIAIVKIAFNVTNSDIRQLIFLSFLLLILLTALLFIWRTYNKQRFGSLTRRKTPPHTTMKDWLALDLMEESDIQQLQENKVTVFHTNPVKELKK</sequence>